<feature type="domain" description="SANT" evidence="5">
    <location>
        <begin position="85"/>
        <end position="136"/>
    </location>
</feature>
<evidence type="ECO:0000259" key="4">
    <source>
        <dbReference type="PROSITE" id="PS50090"/>
    </source>
</evidence>
<sequence length="337" mass="37472">MASLAMDKMHANATFSPSPSSSNSSTAPAMNNIIKGQWTAEEDRMLLKLVKQHGVRKWSLIAKNLVGRIGKQCRERWHNHLRPDIKKETWTEEEEKLLVEAHKKYGNRWAEIARHIPGRSENSIKNHWNATKRSQSAKRKSKKKAGQGTKSRSSILETYIQTNITKASSSSLTAQFNLNFDCGAHAQTSQTPASTELDSAGVSHCMLQTQSILNFSTGLQHQNTEKLLGFNSGLGDDEYLLSGEDTCMLLASPVAPSLELTEETNNTYQVEINNPYQVPDDYFSTNAEMIGSEVPEYSTPIDSVSGRGDMDLIEMLTWQMAQTPPPQQSTSSSNYSV</sequence>
<keyword evidence="2" id="KW-0238">DNA-binding</keyword>
<accession>A0AAV8C6S4</accession>
<dbReference type="Pfam" id="PF00249">
    <property type="entry name" value="Myb_DNA-binding"/>
    <property type="match status" value="2"/>
</dbReference>
<keyword evidence="8" id="KW-1185">Reference proteome</keyword>
<evidence type="ECO:0000256" key="1">
    <source>
        <dbReference type="ARBA" id="ARBA00022737"/>
    </source>
</evidence>
<feature type="region of interest" description="Disordered" evidence="3">
    <location>
        <begin position="1"/>
        <end position="29"/>
    </location>
</feature>
<dbReference type="InterPro" id="IPR050560">
    <property type="entry name" value="MYB_TF"/>
</dbReference>
<evidence type="ECO:0000313" key="7">
    <source>
        <dbReference type="EMBL" id="KAJ4751251.1"/>
    </source>
</evidence>
<dbReference type="InterPro" id="IPR017884">
    <property type="entry name" value="SANT_dom"/>
</dbReference>
<dbReference type="Gene3D" id="1.10.10.60">
    <property type="entry name" value="Homeodomain-like"/>
    <property type="match status" value="2"/>
</dbReference>
<evidence type="ECO:0000313" key="8">
    <source>
        <dbReference type="Proteomes" id="UP001140206"/>
    </source>
</evidence>
<dbReference type="Proteomes" id="UP001140206">
    <property type="component" value="Chromosome 5"/>
</dbReference>
<dbReference type="CDD" id="cd00167">
    <property type="entry name" value="SANT"/>
    <property type="match status" value="2"/>
</dbReference>
<dbReference type="SUPFAM" id="SSF46689">
    <property type="entry name" value="Homeodomain-like"/>
    <property type="match status" value="1"/>
</dbReference>
<comment type="caution">
    <text evidence="7">The sequence shown here is derived from an EMBL/GenBank/DDBJ whole genome shotgun (WGS) entry which is preliminary data.</text>
</comment>
<dbReference type="GO" id="GO:0005634">
    <property type="term" value="C:nucleus"/>
    <property type="evidence" value="ECO:0007669"/>
    <property type="project" value="TreeGrafter"/>
</dbReference>
<dbReference type="EMBL" id="JAMFTS010000005">
    <property type="protein sequence ID" value="KAJ4751251.1"/>
    <property type="molecule type" value="Genomic_DNA"/>
</dbReference>
<gene>
    <name evidence="7" type="ORF">LUZ62_085656</name>
</gene>
<evidence type="ECO:0000256" key="2">
    <source>
        <dbReference type="ARBA" id="ARBA00023125"/>
    </source>
</evidence>
<dbReference type="PROSITE" id="PS50090">
    <property type="entry name" value="MYB_LIKE"/>
    <property type="match status" value="2"/>
</dbReference>
<keyword evidence="1" id="KW-0677">Repeat</keyword>
<dbReference type="PROSITE" id="PS51294">
    <property type="entry name" value="HTH_MYB"/>
    <property type="match status" value="2"/>
</dbReference>
<protein>
    <submittedName>
        <fullName evidence="7">MYB family protein</fullName>
    </submittedName>
</protein>
<dbReference type="AlphaFoldDB" id="A0AAV8C6S4"/>
<feature type="compositionally biased region" description="Basic residues" evidence="3">
    <location>
        <begin position="135"/>
        <end position="145"/>
    </location>
</feature>
<dbReference type="InterPro" id="IPR017930">
    <property type="entry name" value="Myb_dom"/>
</dbReference>
<name>A0AAV8C6S4_9POAL</name>
<feature type="domain" description="HTH myb-type" evidence="6">
    <location>
        <begin position="30"/>
        <end position="85"/>
    </location>
</feature>
<dbReference type="InterPro" id="IPR009057">
    <property type="entry name" value="Homeodomain-like_sf"/>
</dbReference>
<dbReference type="GO" id="GO:0000978">
    <property type="term" value="F:RNA polymerase II cis-regulatory region sequence-specific DNA binding"/>
    <property type="evidence" value="ECO:0007669"/>
    <property type="project" value="TreeGrafter"/>
</dbReference>
<proteinExistence type="predicted"/>
<feature type="region of interest" description="Disordered" evidence="3">
    <location>
        <begin position="118"/>
        <end position="152"/>
    </location>
</feature>
<reference evidence="7" key="1">
    <citation type="submission" date="2022-08" db="EMBL/GenBank/DDBJ databases">
        <authorList>
            <person name="Marques A."/>
        </authorList>
    </citation>
    <scope>NUCLEOTIDE SEQUENCE</scope>
    <source>
        <strain evidence="7">RhyPub2mFocal</strain>
        <tissue evidence="7">Leaves</tissue>
    </source>
</reference>
<dbReference type="InterPro" id="IPR001005">
    <property type="entry name" value="SANT/Myb"/>
</dbReference>
<feature type="domain" description="HTH myb-type" evidence="6">
    <location>
        <begin position="86"/>
        <end position="136"/>
    </location>
</feature>
<dbReference type="SMART" id="SM00717">
    <property type="entry name" value="SANT"/>
    <property type="match status" value="2"/>
</dbReference>
<evidence type="ECO:0000256" key="3">
    <source>
        <dbReference type="SAM" id="MobiDB-lite"/>
    </source>
</evidence>
<dbReference type="PANTHER" id="PTHR45614">
    <property type="entry name" value="MYB PROTEIN-RELATED"/>
    <property type="match status" value="1"/>
</dbReference>
<dbReference type="FunFam" id="1.10.10.60:FF:000010">
    <property type="entry name" value="Transcriptional activator Myb isoform A"/>
    <property type="match status" value="1"/>
</dbReference>
<feature type="compositionally biased region" description="Polar residues" evidence="3">
    <location>
        <begin position="120"/>
        <end position="129"/>
    </location>
</feature>
<feature type="domain" description="Myb-like" evidence="4">
    <location>
        <begin position="30"/>
        <end position="81"/>
    </location>
</feature>
<feature type="domain" description="Myb-like" evidence="4">
    <location>
        <begin position="82"/>
        <end position="132"/>
    </location>
</feature>
<evidence type="ECO:0000259" key="6">
    <source>
        <dbReference type="PROSITE" id="PS51294"/>
    </source>
</evidence>
<dbReference type="GO" id="GO:0000981">
    <property type="term" value="F:DNA-binding transcription factor activity, RNA polymerase II-specific"/>
    <property type="evidence" value="ECO:0007669"/>
    <property type="project" value="TreeGrafter"/>
</dbReference>
<organism evidence="7 8">
    <name type="scientific">Rhynchospora pubera</name>
    <dbReference type="NCBI Taxonomy" id="906938"/>
    <lineage>
        <taxon>Eukaryota</taxon>
        <taxon>Viridiplantae</taxon>
        <taxon>Streptophyta</taxon>
        <taxon>Embryophyta</taxon>
        <taxon>Tracheophyta</taxon>
        <taxon>Spermatophyta</taxon>
        <taxon>Magnoliopsida</taxon>
        <taxon>Liliopsida</taxon>
        <taxon>Poales</taxon>
        <taxon>Cyperaceae</taxon>
        <taxon>Cyperoideae</taxon>
        <taxon>Rhynchosporeae</taxon>
        <taxon>Rhynchospora</taxon>
    </lineage>
</organism>
<dbReference type="PROSITE" id="PS51293">
    <property type="entry name" value="SANT"/>
    <property type="match status" value="1"/>
</dbReference>
<feature type="compositionally biased region" description="Low complexity" evidence="3">
    <location>
        <begin position="11"/>
        <end position="29"/>
    </location>
</feature>
<dbReference type="PANTHER" id="PTHR45614:SF218">
    <property type="entry name" value="TRANSCRIPTION FACTOR MYB119-RELATED"/>
    <property type="match status" value="1"/>
</dbReference>
<evidence type="ECO:0000259" key="5">
    <source>
        <dbReference type="PROSITE" id="PS51293"/>
    </source>
</evidence>